<keyword evidence="4" id="KW-1185">Reference proteome</keyword>
<reference evidence="3" key="1">
    <citation type="submission" date="2017-09" db="EMBL/GenBank/DDBJ databases">
        <title>Complete Genome Sequence of ansamitocin-producing Bacterium Actinosynnema pretiosum X47.</title>
        <authorList>
            <person name="Cao G."/>
            <person name="Zong G."/>
            <person name="Zhong C."/>
            <person name="Fu J."/>
        </authorList>
    </citation>
    <scope>NUCLEOTIDE SEQUENCE [LARGE SCALE GENOMIC DNA]</scope>
    <source>
        <strain evidence="3">X47</strain>
    </source>
</reference>
<protein>
    <recommendedName>
        <fullName evidence="2">VWFA domain-containing protein</fullName>
    </recommendedName>
</protein>
<evidence type="ECO:0000313" key="4">
    <source>
        <dbReference type="Proteomes" id="UP000218505"/>
    </source>
</evidence>
<feature type="signal peptide" evidence="1">
    <location>
        <begin position="1"/>
        <end position="22"/>
    </location>
</feature>
<evidence type="ECO:0000256" key="1">
    <source>
        <dbReference type="SAM" id="SignalP"/>
    </source>
</evidence>
<feature type="chain" id="PRO_5012290346" description="VWFA domain-containing protein" evidence="1">
    <location>
        <begin position="23"/>
        <end position="483"/>
    </location>
</feature>
<dbReference type="CDD" id="cd00198">
    <property type="entry name" value="vWFA"/>
    <property type="match status" value="1"/>
</dbReference>
<evidence type="ECO:0000313" key="3">
    <source>
        <dbReference type="EMBL" id="ATE53228.1"/>
    </source>
</evidence>
<dbReference type="SUPFAM" id="SSF53300">
    <property type="entry name" value="vWA-like"/>
    <property type="match status" value="1"/>
</dbReference>
<accession>A0A290Z2J1</accession>
<dbReference type="Gene3D" id="3.40.50.410">
    <property type="entry name" value="von Willebrand factor, type A domain"/>
    <property type="match status" value="1"/>
</dbReference>
<dbReference type="Proteomes" id="UP000218505">
    <property type="component" value="Chromosome"/>
</dbReference>
<proteinExistence type="predicted"/>
<name>A0A290Z2J1_9PSEU</name>
<dbReference type="InterPro" id="IPR002035">
    <property type="entry name" value="VWF_A"/>
</dbReference>
<dbReference type="AlphaFoldDB" id="A0A290Z2J1"/>
<feature type="domain" description="VWFA" evidence="2">
    <location>
        <begin position="315"/>
        <end position="481"/>
    </location>
</feature>
<organism evidence="3 4">
    <name type="scientific">Actinosynnema pretiosum</name>
    <dbReference type="NCBI Taxonomy" id="42197"/>
    <lineage>
        <taxon>Bacteria</taxon>
        <taxon>Bacillati</taxon>
        <taxon>Actinomycetota</taxon>
        <taxon>Actinomycetes</taxon>
        <taxon>Pseudonocardiales</taxon>
        <taxon>Pseudonocardiaceae</taxon>
        <taxon>Actinosynnema</taxon>
    </lineage>
</organism>
<sequence length="483" mass="50602">MPVRRAALLLAVAALLAPTACTTTRPPEVRLTALAAPELADLAPLLPDLRRDTGVELVLDHRETLGADLSGHDLAWPPSTRYLRLAGGELPLATPTMTSPLVLAVKRDRAPGLRGGTWADVAQLAAGGGLRFALADPHRADSGLSALIGVATAAAGTGSALRPQDVACDKLGGLLTGLVRAEPDSATALAEFARRDDVDAVVGPESELLRLADSGRVPGGFDLVRPRDGVVLADYPLLLVRPEHRDAYDRVVAWLRSDAVQRRIAETTARRPVDPALPRPERLSEEIGAALYFPAEQAVVDAVLAAYDRAAAGLRGSVVFVLDYSLSMRGERIAQLRDVFARLSGGGGFDRFALGERITVVRFAGRVLDERTVVVDGQAALDGLAAVLASDDLGEGTALWTALRRGQELAGDGPVVLVTDGESNAGIGPEEYLAGPHGARTYAIRVGEADPAELDRAARASGGRVVDATGSLTEAVGEIRGCR</sequence>
<keyword evidence="1" id="KW-0732">Signal</keyword>
<gene>
    <name evidence="3" type="ORF">CNX65_07945</name>
</gene>
<dbReference type="InterPro" id="IPR036465">
    <property type="entry name" value="vWFA_dom_sf"/>
</dbReference>
<dbReference type="SUPFAM" id="SSF53850">
    <property type="entry name" value="Periplasmic binding protein-like II"/>
    <property type="match status" value="1"/>
</dbReference>
<evidence type="ECO:0000259" key="2">
    <source>
        <dbReference type="SMART" id="SM00327"/>
    </source>
</evidence>
<dbReference type="SMART" id="SM00327">
    <property type="entry name" value="VWA"/>
    <property type="match status" value="1"/>
</dbReference>
<dbReference type="KEGG" id="apre:CNX65_07945"/>
<dbReference type="EMBL" id="CP023445">
    <property type="protein sequence ID" value="ATE53228.1"/>
    <property type="molecule type" value="Genomic_DNA"/>
</dbReference>
<dbReference type="Pfam" id="PF13531">
    <property type="entry name" value="SBP_bac_11"/>
    <property type="match status" value="1"/>
</dbReference>
<dbReference type="Pfam" id="PF13519">
    <property type="entry name" value="VWA_2"/>
    <property type="match status" value="1"/>
</dbReference>